<reference evidence="2" key="1">
    <citation type="submission" date="2014-06" db="EMBL/GenBank/DDBJ databases">
        <title>Key roles for freshwater Actinobacteria revealed by deep metagenomic sequencing.</title>
        <authorList>
            <person name="Ghai R."/>
            <person name="Mizuno C.M."/>
            <person name="Picazo A."/>
            <person name="Camacho A."/>
            <person name="Rodriguez-Valera F."/>
        </authorList>
    </citation>
    <scope>NUCLEOTIDE SEQUENCE</scope>
</reference>
<gene>
    <name evidence="2" type="ORF">GM51_8445</name>
</gene>
<sequence length="411" mass="45035">MYTNRAAHRKGLIVTGPLSDLRLVELGQLLAGPYCGQLLGDYGAEVIKIEDPKRGDPLRDWGQEKAHGKSLWWPIAARNKKCVTADLRTPEGQQIVKELVEQSDMLLENFRPGTLERWGLGYDVLSKINPGLILIRVSGYGQTGPYAPRPGYASVGEAMGGLRYVIGEPDRMPARAGISLGDSLAATFATLGALAALHSKEKTGKGQVIDASIYESVMAYMESLIPEWAIGGYQRERTGSVLPKITPSNVYPTKSGEMLLIAANMDTVFKRLAHAMGKPELADDPKYATHIARGDNTAELDAMIGDWSRTWEMKDLINHLIEEEVPHGLVYTAKDMIADPHIQARESIINVDVPGVGEFPMQNIFPFFSDTKPSIRWSGPAHGEHTDEVYGDLLGYDAAKLADLRAKGIIK</sequence>
<protein>
    <submittedName>
        <fullName evidence="2">Putative CoA-transferase family III protein</fullName>
    </submittedName>
</protein>
<dbReference type="Gene3D" id="3.40.50.10540">
    <property type="entry name" value="Crotonobetainyl-coa:carnitine coa-transferase, domain 1"/>
    <property type="match status" value="1"/>
</dbReference>
<evidence type="ECO:0000313" key="2">
    <source>
        <dbReference type="EMBL" id="KGA18391.1"/>
    </source>
</evidence>
<dbReference type="Gene3D" id="3.30.1540.10">
    <property type="entry name" value="formyl-coa transferase, domain 3"/>
    <property type="match status" value="1"/>
</dbReference>
<proteinExistence type="predicted"/>
<accession>A0A094QVN1</accession>
<dbReference type="PANTHER" id="PTHR48207:SF3">
    <property type="entry name" value="SUCCINATE--HYDROXYMETHYLGLUTARATE COA-TRANSFERASE"/>
    <property type="match status" value="1"/>
</dbReference>
<dbReference type="Pfam" id="PF02515">
    <property type="entry name" value="CoA_transf_3"/>
    <property type="match status" value="1"/>
</dbReference>
<dbReference type="InterPro" id="IPR050483">
    <property type="entry name" value="CoA-transferase_III_domain"/>
</dbReference>
<dbReference type="PANTHER" id="PTHR48207">
    <property type="entry name" value="SUCCINATE--HYDROXYMETHYLGLUTARATE COA-TRANSFERASE"/>
    <property type="match status" value="1"/>
</dbReference>
<organism evidence="2">
    <name type="scientific">freshwater metagenome</name>
    <dbReference type="NCBI Taxonomy" id="449393"/>
    <lineage>
        <taxon>unclassified sequences</taxon>
        <taxon>metagenomes</taxon>
        <taxon>ecological metagenomes</taxon>
    </lineage>
</organism>
<dbReference type="GO" id="GO:0008410">
    <property type="term" value="F:CoA-transferase activity"/>
    <property type="evidence" value="ECO:0007669"/>
    <property type="project" value="TreeGrafter"/>
</dbReference>
<dbReference type="EMBL" id="JNSL01000044">
    <property type="protein sequence ID" value="KGA18391.1"/>
    <property type="molecule type" value="Genomic_DNA"/>
</dbReference>
<keyword evidence="1 2" id="KW-0808">Transferase</keyword>
<dbReference type="InterPro" id="IPR003673">
    <property type="entry name" value="CoA-Trfase_fam_III"/>
</dbReference>
<evidence type="ECO:0000256" key="1">
    <source>
        <dbReference type="ARBA" id="ARBA00022679"/>
    </source>
</evidence>
<dbReference type="AlphaFoldDB" id="A0A094QVN1"/>
<dbReference type="InterPro" id="IPR023606">
    <property type="entry name" value="CoA-Trfase_III_dom_1_sf"/>
</dbReference>
<dbReference type="SUPFAM" id="SSF89796">
    <property type="entry name" value="CoA-transferase family III (CaiB/BaiF)"/>
    <property type="match status" value="1"/>
</dbReference>
<comment type="caution">
    <text evidence="2">The sequence shown here is derived from an EMBL/GenBank/DDBJ whole genome shotgun (WGS) entry which is preliminary data.</text>
</comment>
<dbReference type="InterPro" id="IPR044855">
    <property type="entry name" value="CoA-Trfase_III_dom3_sf"/>
</dbReference>
<name>A0A094QVN1_9ZZZZ</name>